<sequence>MSIPYPNFTITILPRPNGPPHIVGVLDALTRPTLDTQYKNPATYPVELARTRATLDRDMGVIDNEIVAYEKWRTELDDEVRQLARRDMHLIGWRRQLGAHIDILVNKLGYTTGTRHAPVPTTPHVASSAYPDQESRLADEGALAEYLDELNAAADESEVICRRMEVVGGETEGLRGQIGALLLKSHNLEAAKEKYESEYTRFHAVRDEHRCKAWTAIRELCRSGVRTTTDPATMLRTALYFDILGSRSARDALRTLLSGLEGTQVRASLGEILPDLAINDEQLRFVLSFVD</sequence>
<gene>
    <name evidence="1" type="ORF">LOC62_06G008042</name>
</gene>
<evidence type="ECO:0000313" key="1">
    <source>
        <dbReference type="EMBL" id="WOO84525.1"/>
    </source>
</evidence>
<name>A0AAF1BNM2_9TREE</name>
<organism evidence="1 2">
    <name type="scientific">Vanrija pseudolonga</name>
    <dbReference type="NCBI Taxonomy" id="143232"/>
    <lineage>
        <taxon>Eukaryota</taxon>
        <taxon>Fungi</taxon>
        <taxon>Dikarya</taxon>
        <taxon>Basidiomycota</taxon>
        <taxon>Agaricomycotina</taxon>
        <taxon>Tremellomycetes</taxon>
        <taxon>Trichosporonales</taxon>
        <taxon>Trichosporonaceae</taxon>
        <taxon>Vanrija</taxon>
    </lineage>
</organism>
<accession>A0AAF1BNM2</accession>
<protein>
    <submittedName>
        <fullName evidence="1">Uncharacterized protein</fullName>
    </submittedName>
</protein>
<dbReference type="AlphaFoldDB" id="A0AAF1BNM2"/>
<proteinExistence type="predicted"/>
<dbReference type="Proteomes" id="UP000827549">
    <property type="component" value="Chromosome 6"/>
</dbReference>
<reference evidence="1" key="1">
    <citation type="submission" date="2023-10" db="EMBL/GenBank/DDBJ databases">
        <authorList>
            <person name="Noh H."/>
        </authorList>
    </citation>
    <scope>NUCLEOTIDE SEQUENCE</scope>
    <source>
        <strain evidence="1">DUCC4014</strain>
    </source>
</reference>
<dbReference type="GeneID" id="87811212"/>
<dbReference type="EMBL" id="CP086719">
    <property type="protein sequence ID" value="WOO84525.1"/>
    <property type="molecule type" value="Genomic_DNA"/>
</dbReference>
<keyword evidence="2" id="KW-1185">Reference proteome</keyword>
<evidence type="ECO:0000313" key="2">
    <source>
        <dbReference type="Proteomes" id="UP000827549"/>
    </source>
</evidence>
<dbReference type="RefSeq" id="XP_062630551.1">
    <property type="nucleotide sequence ID" value="XM_062774567.1"/>
</dbReference>